<comment type="caution">
    <text evidence="1">The sequence shown here is derived from an EMBL/GenBank/DDBJ whole genome shotgun (WGS) entry which is preliminary data.</text>
</comment>
<keyword evidence="2" id="KW-1185">Reference proteome</keyword>
<dbReference type="EMBL" id="JBHUHT010000011">
    <property type="protein sequence ID" value="MFD2095947.1"/>
    <property type="molecule type" value="Genomic_DNA"/>
</dbReference>
<gene>
    <name evidence="1" type="ORF">ACFSJ3_08130</name>
</gene>
<evidence type="ECO:0000313" key="2">
    <source>
        <dbReference type="Proteomes" id="UP001597380"/>
    </source>
</evidence>
<evidence type="ECO:0000313" key="1">
    <source>
        <dbReference type="EMBL" id="MFD2095947.1"/>
    </source>
</evidence>
<sequence length="118" mass="13295">MEILSVNEVIENLNKYAGKNVYLYGLLVWEFENECISHLPAGERKDGFNQSSIWLSCSPLLKFETRAMKKLGHKPVLVEGLVLAPDPELGGCGHLSHWPAEIVATDIERYKVQWASKV</sequence>
<proteinExistence type="predicted"/>
<name>A0ABW4XK67_9GAMM</name>
<organism evidence="1 2">
    <name type="scientific">Corallincola platygyrae</name>
    <dbReference type="NCBI Taxonomy" id="1193278"/>
    <lineage>
        <taxon>Bacteria</taxon>
        <taxon>Pseudomonadati</taxon>
        <taxon>Pseudomonadota</taxon>
        <taxon>Gammaproteobacteria</taxon>
        <taxon>Alteromonadales</taxon>
        <taxon>Psychromonadaceae</taxon>
        <taxon>Corallincola</taxon>
    </lineage>
</organism>
<evidence type="ECO:0008006" key="3">
    <source>
        <dbReference type="Google" id="ProtNLM"/>
    </source>
</evidence>
<protein>
    <recommendedName>
        <fullName evidence="3">Gamma-glutamylcyclotransferase AIG2-like domain-containing protein</fullName>
    </recommendedName>
</protein>
<dbReference type="Proteomes" id="UP001597380">
    <property type="component" value="Unassembled WGS sequence"/>
</dbReference>
<accession>A0ABW4XK67</accession>
<dbReference type="RefSeq" id="WP_345340802.1">
    <property type="nucleotide sequence ID" value="NZ_BAABLI010000017.1"/>
</dbReference>
<reference evidence="2" key="1">
    <citation type="journal article" date="2019" name="Int. J. Syst. Evol. Microbiol.">
        <title>The Global Catalogue of Microorganisms (GCM) 10K type strain sequencing project: providing services to taxonomists for standard genome sequencing and annotation.</title>
        <authorList>
            <consortium name="The Broad Institute Genomics Platform"/>
            <consortium name="The Broad Institute Genome Sequencing Center for Infectious Disease"/>
            <person name="Wu L."/>
            <person name="Ma J."/>
        </authorList>
    </citation>
    <scope>NUCLEOTIDE SEQUENCE [LARGE SCALE GENOMIC DNA]</scope>
    <source>
        <strain evidence="2">CGMCC 1.10992</strain>
    </source>
</reference>